<evidence type="ECO:0000256" key="2">
    <source>
        <dbReference type="ARBA" id="ARBA00022980"/>
    </source>
</evidence>
<dbReference type="CDD" id="cd00403">
    <property type="entry name" value="Ribosomal_L1"/>
    <property type="match status" value="1"/>
</dbReference>
<keyword evidence="3" id="KW-0687">Ribonucleoprotein</keyword>
<sequence length="265" mass="29643">MAAAVRLFVGRRSFAFSGPLLLHTRTIAAKRKALRAFEQRKHQDDVFLLNYRAPPSHTFAEALSALRAYAITNIDQTVELHIKINMGDKKTKINPFHGLMLLPKQYGKERKVLVFAKDEAAEIAKNAGANAVGGEELIKKVADGELTDFHQVLCTLEFLSKMRPLQRILREKMPTTRRGTASDDIATAIRTYKQGHPYRCDRLGYVNIGVGKLSFTDADVRSNALAVVSTVQSHRISTKGKFFEKMWLSSSNGPGFRLLLDELIS</sequence>
<proteinExistence type="inferred from homology"/>
<dbReference type="PANTHER" id="PTHR36427">
    <property type="entry name" value="54S RIBOSOMAL PROTEIN L1, MITOCHONDRIAL"/>
    <property type="match status" value="1"/>
</dbReference>
<evidence type="ECO:0000313" key="4">
    <source>
        <dbReference type="EMBL" id="CAH3020482.1"/>
    </source>
</evidence>
<dbReference type="EMBL" id="CALNXI010000149">
    <property type="protein sequence ID" value="CAH3020482.1"/>
    <property type="molecule type" value="Genomic_DNA"/>
</dbReference>
<dbReference type="InterPro" id="IPR023674">
    <property type="entry name" value="Ribosomal_uL1-like"/>
</dbReference>
<dbReference type="Pfam" id="PF00687">
    <property type="entry name" value="Ribosomal_L1"/>
    <property type="match status" value="1"/>
</dbReference>
<dbReference type="PANTHER" id="PTHR36427:SF3">
    <property type="entry name" value="LARGE RIBOSOMAL SUBUNIT PROTEIN UL1M"/>
    <property type="match status" value="1"/>
</dbReference>
<evidence type="ECO:0000256" key="3">
    <source>
        <dbReference type="ARBA" id="ARBA00023274"/>
    </source>
</evidence>
<comment type="caution">
    <text evidence="4">The sequence shown here is derived from an EMBL/GenBank/DDBJ whole genome shotgun (WGS) entry which is preliminary data.</text>
</comment>
<keyword evidence="2" id="KW-0689">Ribosomal protein</keyword>
<organism evidence="4 5">
    <name type="scientific">Porites evermanni</name>
    <dbReference type="NCBI Taxonomy" id="104178"/>
    <lineage>
        <taxon>Eukaryota</taxon>
        <taxon>Metazoa</taxon>
        <taxon>Cnidaria</taxon>
        <taxon>Anthozoa</taxon>
        <taxon>Hexacorallia</taxon>
        <taxon>Scleractinia</taxon>
        <taxon>Fungiina</taxon>
        <taxon>Poritidae</taxon>
        <taxon>Porites</taxon>
    </lineage>
</organism>
<dbReference type="Gene3D" id="3.40.50.790">
    <property type="match status" value="1"/>
</dbReference>
<evidence type="ECO:0000313" key="5">
    <source>
        <dbReference type="Proteomes" id="UP001159427"/>
    </source>
</evidence>
<name>A0ABN8M1E1_9CNID</name>
<accession>A0ABN8M1E1</accession>
<dbReference type="InterPro" id="IPR028364">
    <property type="entry name" value="Ribosomal_uL1/biogenesis"/>
</dbReference>
<dbReference type="Proteomes" id="UP001159427">
    <property type="component" value="Unassembled WGS sequence"/>
</dbReference>
<protein>
    <recommendedName>
        <fullName evidence="6">Mitochondrial ribosomal protein L1</fullName>
    </recommendedName>
</protein>
<dbReference type="SUPFAM" id="SSF56808">
    <property type="entry name" value="Ribosomal protein L1"/>
    <property type="match status" value="1"/>
</dbReference>
<reference evidence="4 5" key="1">
    <citation type="submission" date="2022-05" db="EMBL/GenBank/DDBJ databases">
        <authorList>
            <consortium name="Genoscope - CEA"/>
            <person name="William W."/>
        </authorList>
    </citation>
    <scope>NUCLEOTIDE SEQUENCE [LARGE SCALE GENOMIC DNA]</scope>
</reference>
<gene>
    <name evidence="4" type="ORF">PEVE_00007329</name>
</gene>
<evidence type="ECO:0008006" key="6">
    <source>
        <dbReference type="Google" id="ProtNLM"/>
    </source>
</evidence>
<dbReference type="Gene3D" id="3.30.190.20">
    <property type="match status" value="1"/>
</dbReference>
<comment type="similarity">
    <text evidence="1">Belongs to the universal ribosomal protein uL1 family.</text>
</comment>
<keyword evidence="5" id="KW-1185">Reference proteome</keyword>
<evidence type="ECO:0000256" key="1">
    <source>
        <dbReference type="ARBA" id="ARBA00010531"/>
    </source>
</evidence>
<dbReference type="InterPro" id="IPR016095">
    <property type="entry name" value="Ribosomal_uL1_3-a/b-sand"/>
</dbReference>